<evidence type="ECO:0000256" key="1">
    <source>
        <dbReference type="ARBA" id="ARBA00022679"/>
    </source>
</evidence>
<feature type="domain" description="Methyltransferase" evidence="3">
    <location>
        <begin position="54"/>
        <end position="147"/>
    </location>
</feature>
<dbReference type="SUPFAM" id="SSF53335">
    <property type="entry name" value="S-adenosyl-L-methionine-dependent methyltransferases"/>
    <property type="match status" value="1"/>
</dbReference>
<keyword evidence="5" id="KW-1185">Reference proteome</keyword>
<evidence type="ECO:0000256" key="2">
    <source>
        <dbReference type="SAM" id="MobiDB-lite"/>
    </source>
</evidence>
<feature type="region of interest" description="Disordered" evidence="2">
    <location>
        <begin position="1"/>
        <end position="20"/>
    </location>
</feature>
<organism evidence="4 5">
    <name type="scientific">Micromonospora acroterricola</name>
    <dbReference type="NCBI Taxonomy" id="2202421"/>
    <lineage>
        <taxon>Bacteria</taxon>
        <taxon>Bacillati</taxon>
        <taxon>Actinomycetota</taxon>
        <taxon>Actinomycetes</taxon>
        <taxon>Micromonosporales</taxon>
        <taxon>Micromonosporaceae</taxon>
        <taxon>Micromonospora</taxon>
    </lineage>
</organism>
<dbReference type="EMBL" id="QGKR01000350">
    <property type="protein sequence ID" value="PWR04961.1"/>
    <property type="molecule type" value="Genomic_DNA"/>
</dbReference>
<dbReference type="Proteomes" id="UP000245410">
    <property type="component" value="Unassembled WGS sequence"/>
</dbReference>
<keyword evidence="1 4" id="KW-0808">Transferase</keyword>
<keyword evidence="4" id="KW-0489">Methyltransferase</keyword>
<dbReference type="Gene3D" id="3.40.50.150">
    <property type="entry name" value="Vaccinia Virus protein VP39"/>
    <property type="match status" value="1"/>
</dbReference>
<evidence type="ECO:0000259" key="3">
    <source>
        <dbReference type="Pfam" id="PF13649"/>
    </source>
</evidence>
<reference evidence="4 5" key="1">
    <citation type="submission" date="2018-05" db="EMBL/GenBank/DDBJ databases">
        <title>Micromonospora atacamensis sp. nov., a novel actinobacteria isolated from high altitude Atacama Desert soil.</title>
        <authorList>
            <person name="Carro L."/>
            <person name="Golinska P."/>
            <person name="Klenk H.-P."/>
            <person name="Goodfellow M."/>
        </authorList>
    </citation>
    <scope>NUCLEOTIDE SEQUENCE [LARGE SCALE GENOMIC DNA]</scope>
    <source>
        <strain evidence="4 5">5R2A7</strain>
    </source>
</reference>
<evidence type="ECO:0000313" key="4">
    <source>
        <dbReference type="EMBL" id="PWR04961.1"/>
    </source>
</evidence>
<sequence length="224" mass="24215">MSRPHDEHGSPHADHPPFGPQWWERHYQEYAARHGSPSPQLVAEVTGLPAGSALDAGCGHGADALWLARQGWQVTAVDVSPTAVSDARDFVGHEEPDLASHIAWVVADLTTWQPPQQYDLVVSQYVHPAMPFDEFVARLAQAVAPDGTLLVVGHDHADEHSAAHAPDKASIDLDAVTGSLAAELWVVDVAATRTRQIEHGPTRRSIHDLVVRAHRKPDGNGARA</sequence>
<gene>
    <name evidence="4" type="ORF">DKT68_29290</name>
</gene>
<protein>
    <submittedName>
        <fullName evidence="4">SAM-dependent methyltransferase</fullName>
    </submittedName>
</protein>
<name>A0A317CQX6_9ACTN</name>
<dbReference type="Pfam" id="PF13649">
    <property type="entry name" value="Methyltransf_25"/>
    <property type="match status" value="1"/>
</dbReference>
<dbReference type="OrthoDB" id="9786503at2"/>
<dbReference type="GO" id="GO:0008168">
    <property type="term" value="F:methyltransferase activity"/>
    <property type="evidence" value="ECO:0007669"/>
    <property type="project" value="UniProtKB-KW"/>
</dbReference>
<dbReference type="InterPro" id="IPR029063">
    <property type="entry name" value="SAM-dependent_MTases_sf"/>
</dbReference>
<dbReference type="AlphaFoldDB" id="A0A317CQX6"/>
<evidence type="ECO:0000313" key="5">
    <source>
        <dbReference type="Proteomes" id="UP000245410"/>
    </source>
</evidence>
<dbReference type="RefSeq" id="WP_109820610.1">
    <property type="nucleotide sequence ID" value="NZ_QGKR01000350.1"/>
</dbReference>
<dbReference type="GO" id="GO:0032259">
    <property type="term" value="P:methylation"/>
    <property type="evidence" value="ECO:0007669"/>
    <property type="project" value="UniProtKB-KW"/>
</dbReference>
<dbReference type="CDD" id="cd02440">
    <property type="entry name" value="AdoMet_MTases"/>
    <property type="match status" value="1"/>
</dbReference>
<accession>A0A317CQX6</accession>
<dbReference type="InterPro" id="IPR041698">
    <property type="entry name" value="Methyltransf_25"/>
</dbReference>
<proteinExistence type="predicted"/>
<comment type="caution">
    <text evidence="4">The sequence shown here is derived from an EMBL/GenBank/DDBJ whole genome shotgun (WGS) entry which is preliminary data.</text>
</comment>
<dbReference type="PANTHER" id="PTHR43861">
    <property type="entry name" value="TRANS-ACONITATE 2-METHYLTRANSFERASE-RELATED"/>
    <property type="match status" value="1"/>
</dbReference>
<feature type="compositionally biased region" description="Basic and acidic residues" evidence="2">
    <location>
        <begin position="1"/>
        <end position="15"/>
    </location>
</feature>